<dbReference type="EMBL" id="LAZR01063231">
    <property type="protein sequence ID" value="KKK59906.1"/>
    <property type="molecule type" value="Genomic_DNA"/>
</dbReference>
<reference evidence="2" key="1">
    <citation type="journal article" date="2015" name="Nature">
        <title>Complex archaea that bridge the gap between prokaryotes and eukaryotes.</title>
        <authorList>
            <person name="Spang A."/>
            <person name="Saw J.H."/>
            <person name="Jorgensen S.L."/>
            <person name="Zaremba-Niedzwiedzka K."/>
            <person name="Martijn J."/>
            <person name="Lind A.E."/>
            <person name="van Eijk R."/>
            <person name="Schleper C."/>
            <person name="Guy L."/>
            <person name="Ettema T.J."/>
        </authorList>
    </citation>
    <scope>NUCLEOTIDE SEQUENCE</scope>
</reference>
<dbReference type="Pfam" id="PF23927">
    <property type="entry name" value="DUF7265"/>
    <property type="match status" value="1"/>
</dbReference>
<accession>A0A0F8ZIZ2</accession>
<protein>
    <recommendedName>
        <fullName evidence="1">DUF7265 domain-containing protein</fullName>
    </recommendedName>
</protein>
<evidence type="ECO:0000313" key="2">
    <source>
        <dbReference type="EMBL" id="KKK59906.1"/>
    </source>
</evidence>
<gene>
    <name evidence="2" type="ORF">LCGC14_3029700</name>
</gene>
<feature type="domain" description="DUF7265" evidence="1">
    <location>
        <begin position="1"/>
        <end position="46"/>
    </location>
</feature>
<sequence length="46" mass="4776">PVSSIDATAPVTIDFAANVIGIRLIPTGISGGSVISYRVTMTRNRS</sequence>
<name>A0A0F8ZIZ2_9ZZZZ</name>
<dbReference type="AlphaFoldDB" id="A0A0F8ZIZ2"/>
<proteinExistence type="predicted"/>
<organism evidence="2">
    <name type="scientific">marine sediment metagenome</name>
    <dbReference type="NCBI Taxonomy" id="412755"/>
    <lineage>
        <taxon>unclassified sequences</taxon>
        <taxon>metagenomes</taxon>
        <taxon>ecological metagenomes</taxon>
    </lineage>
</organism>
<evidence type="ECO:0000259" key="1">
    <source>
        <dbReference type="Pfam" id="PF23927"/>
    </source>
</evidence>
<comment type="caution">
    <text evidence="2">The sequence shown here is derived from an EMBL/GenBank/DDBJ whole genome shotgun (WGS) entry which is preliminary data.</text>
</comment>
<feature type="non-terminal residue" evidence="2">
    <location>
        <position position="1"/>
    </location>
</feature>
<dbReference type="InterPro" id="IPR055689">
    <property type="entry name" value="DUF7265"/>
</dbReference>